<evidence type="ECO:0000256" key="1">
    <source>
        <dbReference type="ARBA" id="ARBA00001962"/>
    </source>
</evidence>
<dbReference type="Pfam" id="PF14226">
    <property type="entry name" value="DIOX_N"/>
    <property type="match status" value="2"/>
</dbReference>
<keyword evidence="3" id="KW-0479">Metal-binding</keyword>
<evidence type="ECO:0000256" key="4">
    <source>
        <dbReference type="ARBA" id="ARBA00023002"/>
    </source>
</evidence>
<dbReference type="EMBL" id="KI517464">
    <property type="protein sequence ID" value="ESQ42401.1"/>
    <property type="molecule type" value="Genomic_DNA"/>
</dbReference>
<reference evidence="7 8" key="1">
    <citation type="journal article" date="2013" name="Front. Plant Sci.">
        <title>The Reference Genome of the Halophytic Plant Eutrema salsugineum.</title>
        <authorList>
            <person name="Yang R."/>
            <person name="Jarvis D.E."/>
            <person name="Chen H."/>
            <person name="Beilstein M.A."/>
            <person name="Grimwood J."/>
            <person name="Jenkins J."/>
            <person name="Shu S."/>
            <person name="Prochnik S."/>
            <person name="Xin M."/>
            <person name="Ma C."/>
            <person name="Schmutz J."/>
            <person name="Wing R.A."/>
            <person name="Mitchell-Olds T."/>
            <person name="Schumaker K.S."/>
            <person name="Wang X."/>
        </authorList>
    </citation>
    <scope>NUCLEOTIDE SEQUENCE [LARGE SCALE GENOMIC DNA]</scope>
</reference>
<dbReference type="eggNOG" id="KOG0143">
    <property type="taxonomic scope" value="Eukaryota"/>
</dbReference>
<organism evidence="7 8">
    <name type="scientific">Eutrema salsugineum</name>
    <name type="common">Saltwater cress</name>
    <name type="synonym">Sisymbrium salsugineum</name>
    <dbReference type="NCBI Taxonomy" id="72664"/>
    <lineage>
        <taxon>Eukaryota</taxon>
        <taxon>Viridiplantae</taxon>
        <taxon>Streptophyta</taxon>
        <taxon>Embryophyta</taxon>
        <taxon>Tracheophyta</taxon>
        <taxon>Spermatophyta</taxon>
        <taxon>Magnoliopsida</taxon>
        <taxon>eudicotyledons</taxon>
        <taxon>Gunneridae</taxon>
        <taxon>Pentapetalae</taxon>
        <taxon>rosids</taxon>
        <taxon>malvids</taxon>
        <taxon>Brassicales</taxon>
        <taxon>Brassicaceae</taxon>
        <taxon>Eutremeae</taxon>
        <taxon>Eutrema</taxon>
    </lineage>
</organism>
<proteinExistence type="inferred from homology"/>
<accession>V4N9F2</accession>
<keyword evidence="5" id="KW-0408">Iron</keyword>
<protein>
    <recommendedName>
        <fullName evidence="6">Fe2OG dioxygenase domain-containing protein</fullName>
    </recommendedName>
</protein>
<comment type="cofactor">
    <cofactor evidence="1">
        <name>Fe cation</name>
        <dbReference type="ChEBI" id="CHEBI:24875"/>
    </cofactor>
</comment>
<dbReference type="AlphaFoldDB" id="V4N9F2"/>
<dbReference type="InterPro" id="IPR027443">
    <property type="entry name" value="IPNS-like_sf"/>
</dbReference>
<evidence type="ECO:0000256" key="3">
    <source>
        <dbReference type="ARBA" id="ARBA00022723"/>
    </source>
</evidence>
<dbReference type="Proteomes" id="UP000030689">
    <property type="component" value="Unassembled WGS sequence"/>
</dbReference>
<evidence type="ECO:0000256" key="2">
    <source>
        <dbReference type="ARBA" id="ARBA00008056"/>
    </source>
</evidence>
<dbReference type="SUPFAM" id="SSF51197">
    <property type="entry name" value="Clavaminate synthase-like"/>
    <property type="match status" value="2"/>
</dbReference>
<dbReference type="FunFam" id="2.60.120.330:FF:000005">
    <property type="entry name" value="1-aminocyclopropane-1-carboxylate oxidase homolog 1"/>
    <property type="match status" value="2"/>
</dbReference>
<dbReference type="InterPro" id="IPR044861">
    <property type="entry name" value="IPNS-like_FE2OG_OXY"/>
</dbReference>
<name>V4N9F2_EUTSA</name>
<dbReference type="PANTHER" id="PTHR10209:SF714">
    <property type="entry name" value="1-AMINOCYCLOPROPANE-1-CARBOXYLATE OXIDASE HOMOLOG 11-RELATED"/>
    <property type="match status" value="1"/>
</dbReference>
<dbReference type="GO" id="GO:0051213">
    <property type="term" value="F:dioxygenase activity"/>
    <property type="evidence" value="ECO:0007669"/>
    <property type="project" value="UniProtKB-ARBA"/>
</dbReference>
<dbReference type="Pfam" id="PF03171">
    <property type="entry name" value="2OG-FeII_Oxy"/>
    <property type="match status" value="2"/>
</dbReference>
<dbReference type="PANTHER" id="PTHR10209">
    <property type="entry name" value="OXIDOREDUCTASE, 2OG-FE II OXYGENASE FAMILY PROTEIN"/>
    <property type="match status" value="1"/>
</dbReference>
<dbReference type="InterPro" id="IPR005123">
    <property type="entry name" value="Oxoglu/Fe-dep_dioxygenase_dom"/>
</dbReference>
<comment type="similarity">
    <text evidence="2">Belongs to the iron/ascorbate-dependent oxidoreductase family.</text>
</comment>
<evidence type="ECO:0000259" key="6">
    <source>
        <dbReference type="PROSITE" id="PS51471"/>
    </source>
</evidence>
<dbReference type="GO" id="GO:0046872">
    <property type="term" value="F:metal ion binding"/>
    <property type="evidence" value="ECO:0007669"/>
    <property type="project" value="UniProtKB-KW"/>
</dbReference>
<dbReference type="PROSITE" id="PS51471">
    <property type="entry name" value="FE2OG_OXY"/>
    <property type="match status" value="2"/>
</dbReference>
<keyword evidence="8" id="KW-1185">Reference proteome</keyword>
<gene>
    <name evidence="7" type="ORF">EUTSA_v10012808mg</name>
</gene>
<evidence type="ECO:0000313" key="7">
    <source>
        <dbReference type="EMBL" id="ESQ42401.1"/>
    </source>
</evidence>
<dbReference type="KEGG" id="eus:EUTSA_v10012808mg"/>
<dbReference type="OMA" id="PEQDHIR"/>
<keyword evidence="4" id="KW-0560">Oxidoreductase</keyword>
<dbReference type="InterPro" id="IPR026992">
    <property type="entry name" value="DIOX_N"/>
</dbReference>
<dbReference type="Gene3D" id="2.60.120.330">
    <property type="entry name" value="B-lactam Antibiotic, Isopenicillin N Synthase, Chain"/>
    <property type="match status" value="2"/>
</dbReference>
<feature type="domain" description="Fe2OG dioxygenase" evidence="6">
    <location>
        <begin position="208"/>
        <end position="314"/>
    </location>
</feature>
<sequence>MTKNSNELDPYIERKAFDETKGGVKGLVDAKITEVPRIFHIPQDTLTDKKPSASVLDLEIPTIDFASVHVDTASREAVVEKVKYAAEKWGFFQVVNHGVPLNVLEEIKDGVRRFHEEDPEVKKRYFSRDIANKNFVYNSNFDLYSPSPSVNWRDTFQCYIAPDPPTPEELPVTCRDAMFEYSKHVLSLGGLLLELLSEALGLNSEILKSMDCLKNLLMVCHYYPPCPQPDLTLGISKHSDTSFLTVLLQDNIGGLQVLHQDSWVDVAPLPGALIINIGDFLQLITNDKFVSVEHRVLANRQGPRIFHERERKRETTISYKVYKNGHIRSHTPKTKIPTVDSLSRPFLSSLCYIFFLSRNLMKKKAKRMNEGVKGLVDAKITEVPRIFHVPQDSATDKKPSVSVSDLEIPTIDFASVHVDTASREAVVEKVKYAAEKWGFFQVINHGVPLHVLEETKDGVRRFHEEDPEVKKRYFSRDSASKKFFYNSNFDLYSSSPSVSWRDTFTCFIAPEPPSPEELPVTCRDAVIEYSKHVMVLGGLLFELLSEALGLNSDILKSKDCLKSLLMLGHYYPPCPQPDLTLGINKHSDNSFLSVLLQDNIGGLQVLHQDSWVDVAPLPGALVINIGDFLQLITNDKFVSVEHRVLANRQGPRISVASFFSSSKRHGSTVYGPMKELVSENNPPKYGDITIKEYSEGYFKKGLDGTSHLLNFRI</sequence>
<evidence type="ECO:0000256" key="5">
    <source>
        <dbReference type="ARBA" id="ARBA00023004"/>
    </source>
</evidence>
<dbReference type="Gramene" id="ESQ42401">
    <property type="protein sequence ID" value="ESQ42401"/>
    <property type="gene ID" value="EUTSA_v10012808mg"/>
</dbReference>
<feature type="domain" description="Fe2OG dioxygenase" evidence="6">
    <location>
        <begin position="562"/>
        <end position="661"/>
    </location>
</feature>
<evidence type="ECO:0000313" key="8">
    <source>
        <dbReference type="Proteomes" id="UP000030689"/>
    </source>
</evidence>